<sequence length="67" mass="7609">MNMNSEYRIVLSVLVRCFKPSHLTFVSIDVMSNQIAKLTATLAKSEQRRVVEQESMSAPFSKSKNKC</sequence>
<dbReference type="AlphaFoldDB" id="A0A9J5X3G8"/>
<comment type="caution">
    <text evidence="1">The sequence shown here is derived from an EMBL/GenBank/DDBJ whole genome shotgun (WGS) entry which is preliminary data.</text>
</comment>
<dbReference type="EMBL" id="JACXVP010000010">
    <property type="protein sequence ID" value="KAG5581758.1"/>
    <property type="molecule type" value="Genomic_DNA"/>
</dbReference>
<name>A0A9J5X3G8_SOLCO</name>
<protein>
    <submittedName>
        <fullName evidence="1">Uncharacterized protein</fullName>
    </submittedName>
</protein>
<evidence type="ECO:0000313" key="2">
    <source>
        <dbReference type="Proteomes" id="UP000824120"/>
    </source>
</evidence>
<reference evidence="1 2" key="1">
    <citation type="submission" date="2020-09" db="EMBL/GenBank/DDBJ databases">
        <title>De no assembly of potato wild relative species, Solanum commersonii.</title>
        <authorList>
            <person name="Cho K."/>
        </authorList>
    </citation>
    <scope>NUCLEOTIDE SEQUENCE [LARGE SCALE GENOMIC DNA]</scope>
    <source>
        <strain evidence="1">LZ3.2</strain>
        <tissue evidence="1">Leaf</tissue>
    </source>
</reference>
<gene>
    <name evidence="1" type="ORF">H5410_052385</name>
</gene>
<accession>A0A9J5X3G8</accession>
<proteinExistence type="predicted"/>
<dbReference type="Proteomes" id="UP000824120">
    <property type="component" value="Chromosome 10"/>
</dbReference>
<organism evidence="1 2">
    <name type="scientific">Solanum commersonii</name>
    <name type="common">Commerson's wild potato</name>
    <name type="synonym">Commerson's nightshade</name>
    <dbReference type="NCBI Taxonomy" id="4109"/>
    <lineage>
        <taxon>Eukaryota</taxon>
        <taxon>Viridiplantae</taxon>
        <taxon>Streptophyta</taxon>
        <taxon>Embryophyta</taxon>
        <taxon>Tracheophyta</taxon>
        <taxon>Spermatophyta</taxon>
        <taxon>Magnoliopsida</taxon>
        <taxon>eudicotyledons</taxon>
        <taxon>Gunneridae</taxon>
        <taxon>Pentapetalae</taxon>
        <taxon>asterids</taxon>
        <taxon>lamiids</taxon>
        <taxon>Solanales</taxon>
        <taxon>Solanaceae</taxon>
        <taxon>Solanoideae</taxon>
        <taxon>Solaneae</taxon>
        <taxon>Solanum</taxon>
    </lineage>
</organism>
<keyword evidence="2" id="KW-1185">Reference proteome</keyword>
<evidence type="ECO:0000313" key="1">
    <source>
        <dbReference type="EMBL" id="KAG5581758.1"/>
    </source>
</evidence>